<protein>
    <submittedName>
        <fullName evidence="2">Uncharacterized protein</fullName>
    </submittedName>
</protein>
<keyword evidence="3" id="KW-1185">Reference proteome</keyword>
<gene>
    <name evidence="2" type="ORF">L2740_04100</name>
</gene>
<feature type="transmembrane region" description="Helical" evidence="1">
    <location>
        <begin position="12"/>
        <end position="33"/>
    </location>
</feature>
<comment type="caution">
    <text evidence="2">The sequence shown here is derived from an EMBL/GenBank/DDBJ whole genome shotgun (WGS) entry which is preliminary data.</text>
</comment>
<proteinExistence type="predicted"/>
<dbReference type="AlphaFoldDB" id="A0A9X1ZH59"/>
<evidence type="ECO:0000313" key="2">
    <source>
        <dbReference type="EMBL" id="MCL1137728.1"/>
    </source>
</evidence>
<evidence type="ECO:0000256" key="1">
    <source>
        <dbReference type="SAM" id="Phobius"/>
    </source>
</evidence>
<sequence length="204" mass="23540">MMDVFMELTSENGVFALVGAFIGFVLSKFLTVVKIRKVNAEQEKLVVQTLGMKEKYKRQREAWNEKKTPQITALINVIPAKKTDVSPSYQFERLDNKSFFNVVVLVTNFGDKPVTLESVKFYGQEMFVDHGYGSNKPELEQIQKDLLDANEMVIRPDTCEEFKLSYNIGMRFNERMAIDVTIRARVGNHPSTEMKYSKPLVYIY</sequence>
<dbReference type="Proteomes" id="UP001139293">
    <property type="component" value="Unassembled WGS sequence"/>
</dbReference>
<keyword evidence="1" id="KW-0812">Transmembrane</keyword>
<accession>A0A9X1ZH59</accession>
<evidence type="ECO:0000313" key="3">
    <source>
        <dbReference type="Proteomes" id="UP001139293"/>
    </source>
</evidence>
<dbReference type="RefSeq" id="WP_248948854.1">
    <property type="nucleotide sequence ID" value="NZ_JAKILB010000002.1"/>
</dbReference>
<organism evidence="2 3">
    <name type="scientific">Shewanella pneumatophori</name>
    <dbReference type="NCBI Taxonomy" id="314092"/>
    <lineage>
        <taxon>Bacteria</taxon>
        <taxon>Pseudomonadati</taxon>
        <taxon>Pseudomonadota</taxon>
        <taxon>Gammaproteobacteria</taxon>
        <taxon>Alteromonadales</taxon>
        <taxon>Shewanellaceae</taxon>
        <taxon>Shewanella</taxon>
    </lineage>
</organism>
<reference evidence="2" key="1">
    <citation type="submission" date="2022-01" db="EMBL/GenBank/DDBJ databases">
        <title>Whole genome-based taxonomy of the Shewanellaceae.</title>
        <authorList>
            <person name="Martin-Rodriguez A.J."/>
        </authorList>
    </citation>
    <scope>NUCLEOTIDE SEQUENCE</scope>
    <source>
        <strain evidence="2">KCTC 23973</strain>
    </source>
</reference>
<dbReference type="EMBL" id="JAKILB010000002">
    <property type="protein sequence ID" value="MCL1137728.1"/>
    <property type="molecule type" value="Genomic_DNA"/>
</dbReference>
<name>A0A9X1ZH59_9GAMM</name>
<keyword evidence="1" id="KW-0472">Membrane</keyword>
<keyword evidence="1" id="KW-1133">Transmembrane helix</keyword>